<keyword evidence="3" id="KW-1185">Reference proteome</keyword>
<feature type="transmembrane region" description="Helical" evidence="1">
    <location>
        <begin position="333"/>
        <end position="354"/>
    </location>
</feature>
<evidence type="ECO:0000256" key="1">
    <source>
        <dbReference type="SAM" id="Phobius"/>
    </source>
</evidence>
<keyword evidence="1" id="KW-1133">Transmembrane helix</keyword>
<dbReference type="PANTHER" id="PTHR13146">
    <property type="match status" value="1"/>
</dbReference>
<feature type="transmembrane region" description="Helical" evidence="1">
    <location>
        <begin position="228"/>
        <end position="245"/>
    </location>
</feature>
<dbReference type="PANTHER" id="PTHR13146:SF0">
    <property type="entry name" value="SOLUTE CARRIER FAMILY 35 MEMBER F6"/>
    <property type="match status" value="1"/>
</dbReference>
<accession>A0A8S1MM73</accession>
<sequence length="426" mass="50585">MQGLCMFIGESICLMFYVLFNMKAEQDPNKQTGGFKRLAIPAFFDVITSSFLQQQLQHFQSSYSRKNYHYNNQLGFFWLFQVYSLLDYPILYLENNQKVILVGKSNQFRFSQSFYLYLLKPFHIFQQFNYHVFYVVDMEGIWGLLTYGILIPILNFLPCNFHDGCVFRNNKGYFESTDLFFQQLGSDLWLTLSVILGIFSISLYKIFGVNVTKHASSLTRSVVDTIRIIFIWVIGLIVTAIWLIQQNQLDLLFQSQEIQFIKKFLLLKIFNLKIKCYLKKNENFDNFQLIKFISVNFILFNTLLSLFQAFTFLRQLSKQKIFIQQQFIMLLPILPLQQLYLNNFIYIYVVSIIIPPYELFEILLNINLFIIFLIASEFYIKPNSNFYAKKNEKDRQKTFLKDKKIMMVILGVSDQILIQKQFNVDF</sequence>
<gene>
    <name evidence="2" type="ORF">PPRIM_AZ9-3.1.T0630244</name>
</gene>
<evidence type="ECO:0000313" key="3">
    <source>
        <dbReference type="Proteomes" id="UP000688137"/>
    </source>
</evidence>
<name>A0A8S1MM73_PARPR</name>
<reference evidence="2" key="1">
    <citation type="submission" date="2021-01" db="EMBL/GenBank/DDBJ databases">
        <authorList>
            <consortium name="Genoscope - CEA"/>
            <person name="William W."/>
        </authorList>
    </citation>
    <scope>NUCLEOTIDE SEQUENCE</scope>
</reference>
<organism evidence="2 3">
    <name type="scientific">Paramecium primaurelia</name>
    <dbReference type="NCBI Taxonomy" id="5886"/>
    <lineage>
        <taxon>Eukaryota</taxon>
        <taxon>Sar</taxon>
        <taxon>Alveolata</taxon>
        <taxon>Ciliophora</taxon>
        <taxon>Intramacronucleata</taxon>
        <taxon>Oligohymenophorea</taxon>
        <taxon>Peniculida</taxon>
        <taxon>Parameciidae</taxon>
        <taxon>Paramecium</taxon>
    </lineage>
</organism>
<keyword evidence="1" id="KW-0812">Transmembrane</keyword>
<feature type="transmembrane region" description="Helical" evidence="1">
    <location>
        <begin position="6"/>
        <end position="22"/>
    </location>
</feature>
<dbReference type="EMBL" id="CAJJDM010000064">
    <property type="protein sequence ID" value="CAD8080402.1"/>
    <property type="molecule type" value="Genomic_DNA"/>
</dbReference>
<evidence type="ECO:0000313" key="2">
    <source>
        <dbReference type="EMBL" id="CAD8080402.1"/>
    </source>
</evidence>
<comment type="caution">
    <text evidence="2">The sequence shown here is derived from an EMBL/GenBank/DDBJ whole genome shotgun (WGS) entry which is preliminary data.</text>
</comment>
<dbReference type="Proteomes" id="UP000688137">
    <property type="component" value="Unassembled WGS sequence"/>
</dbReference>
<feature type="transmembrane region" description="Helical" evidence="1">
    <location>
        <begin position="360"/>
        <end position="380"/>
    </location>
</feature>
<keyword evidence="1" id="KW-0472">Membrane</keyword>
<evidence type="ECO:0008006" key="4">
    <source>
        <dbReference type="Google" id="ProtNLM"/>
    </source>
</evidence>
<dbReference type="AlphaFoldDB" id="A0A8S1MM73"/>
<feature type="transmembrane region" description="Helical" evidence="1">
    <location>
        <begin position="188"/>
        <end position="207"/>
    </location>
</feature>
<proteinExistence type="predicted"/>
<feature type="transmembrane region" description="Helical" evidence="1">
    <location>
        <begin position="289"/>
        <end position="313"/>
    </location>
</feature>
<protein>
    <recommendedName>
        <fullName evidence="4">Transmembrane protein</fullName>
    </recommendedName>
</protein>
<dbReference type="GO" id="GO:0016020">
    <property type="term" value="C:membrane"/>
    <property type="evidence" value="ECO:0007669"/>
    <property type="project" value="TreeGrafter"/>
</dbReference>